<keyword evidence="2" id="KW-1185">Reference proteome</keyword>
<gene>
    <name evidence="1" type="ORF">SAMN05216180_0078</name>
</gene>
<protein>
    <recommendedName>
        <fullName evidence="3">DUF2971 domain-containing protein</fullName>
    </recommendedName>
</protein>
<dbReference type="AlphaFoldDB" id="A0A1H7YIX2"/>
<evidence type="ECO:0008006" key="3">
    <source>
        <dbReference type="Google" id="ProtNLM"/>
    </source>
</evidence>
<dbReference type="OrthoDB" id="1861949at2"/>
<dbReference type="Proteomes" id="UP000199158">
    <property type="component" value="Unassembled WGS sequence"/>
</dbReference>
<proteinExistence type="predicted"/>
<dbReference type="RefSeq" id="WP_092750545.1">
    <property type="nucleotide sequence ID" value="NZ_FOCG01000001.1"/>
</dbReference>
<organism evidence="1 2">
    <name type="scientific">Hydrogenoanaerobacterium saccharovorans</name>
    <dbReference type="NCBI Taxonomy" id="474960"/>
    <lineage>
        <taxon>Bacteria</taxon>
        <taxon>Bacillati</taxon>
        <taxon>Bacillota</taxon>
        <taxon>Clostridia</taxon>
        <taxon>Eubacteriales</taxon>
        <taxon>Oscillospiraceae</taxon>
        <taxon>Hydrogenoanaerobacterium</taxon>
    </lineage>
</organism>
<name>A0A1H7YIX2_9FIRM</name>
<dbReference type="Pfam" id="PF11185">
    <property type="entry name" value="DUF2971"/>
    <property type="match status" value="1"/>
</dbReference>
<reference evidence="1 2" key="1">
    <citation type="submission" date="2016-10" db="EMBL/GenBank/DDBJ databases">
        <authorList>
            <person name="de Groot N.N."/>
        </authorList>
    </citation>
    <scope>NUCLEOTIDE SEQUENCE [LARGE SCALE GENOMIC DNA]</scope>
    <source>
        <strain evidence="1 2">CGMCC 1.5070</strain>
    </source>
</reference>
<dbReference type="STRING" id="474960.SAMN05216180_0078"/>
<evidence type="ECO:0000313" key="2">
    <source>
        <dbReference type="Proteomes" id="UP000199158"/>
    </source>
</evidence>
<evidence type="ECO:0000313" key="1">
    <source>
        <dbReference type="EMBL" id="SEM46186.1"/>
    </source>
</evidence>
<dbReference type="InterPro" id="IPR021352">
    <property type="entry name" value="DUF2971"/>
</dbReference>
<sequence length="312" mass="36442">MMALDTSAPQRYFLTDPQHTYSGCLYKYMSNLEYIKTAIKDKTIFLSHPSSFNDPFDGGFMMTEKALRKFSCKPSLIYQFIAQNLNTTEKTKLEHLISHGDFLRKIEEIISVISEKERFNPILTLLYMLFRADEFLKTRVQSPTVKYDSRLKIFCFSQTGKSFPMWAHYANNHQGVCLEYDAKNVQLSKDCDVPIEALTVVRYSDNYVTDDIEDNMRCFYKSDQWAYEKEVRIVCQMEGNVLKFPYLCNVILGVNMPQKMKDELAGFCLDNGVDVWCAEVDNNGTYDLSICQHGDIYKKYMERKLSYPLWKN</sequence>
<accession>A0A1H7YIX2</accession>
<dbReference type="EMBL" id="FOCG01000001">
    <property type="protein sequence ID" value="SEM46186.1"/>
    <property type="molecule type" value="Genomic_DNA"/>
</dbReference>